<accession>G5HBK8</accession>
<keyword evidence="5" id="KW-0732">Signal</keyword>
<dbReference type="InterPro" id="IPR013766">
    <property type="entry name" value="Thioredoxin_domain"/>
</dbReference>
<dbReference type="GO" id="GO:0030313">
    <property type="term" value="C:cell envelope"/>
    <property type="evidence" value="ECO:0007669"/>
    <property type="project" value="UniProtKB-SubCell"/>
</dbReference>
<feature type="signal peptide" evidence="5">
    <location>
        <begin position="1"/>
        <end position="19"/>
    </location>
</feature>
<evidence type="ECO:0000256" key="5">
    <source>
        <dbReference type="SAM" id="SignalP"/>
    </source>
</evidence>
<dbReference type="Gene3D" id="3.40.30.10">
    <property type="entry name" value="Glutaredoxin"/>
    <property type="match status" value="1"/>
</dbReference>
<keyword evidence="4" id="KW-0676">Redox-active center</keyword>
<dbReference type="eggNOG" id="COG0526">
    <property type="taxonomic scope" value="Bacteria"/>
</dbReference>
<dbReference type="EMBL" id="ADLD01000014">
    <property type="protein sequence ID" value="EHB91235.1"/>
    <property type="molecule type" value="Genomic_DNA"/>
</dbReference>
<keyword evidence="2" id="KW-0201">Cytochrome c-type biogenesis</keyword>
<dbReference type="GO" id="GO:0017004">
    <property type="term" value="P:cytochrome complex assembly"/>
    <property type="evidence" value="ECO:0007669"/>
    <property type="project" value="UniProtKB-KW"/>
</dbReference>
<evidence type="ECO:0000313" key="7">
    <source>
        <dbReference type="EMBL" id="EHB91235.1"/>
    </source>
</evidence>
<dbReference type="Proteomes" id="UP000006008">
    <property type="component" value="Unassembled WGS sequence"/>
</dbReference>
<dbReference type="HOGENOM" id="CLU_042529_1_0_10"/>
<evidence type="ECO:0000259" key="6">
    <source>
        <dbReference type="PROSITE" id="PS51352"/>
    </source>
</evidence>
<name>G5HBK8_9BACT</name>
<dbReference type="RefSeq" id="WP_009135124.1">
    <property type="nucleotide sequence ID" value="NZ_CP102250.1"/>
</dbReference>
<dbReference type="PATRIC" id="fig|742725.3.peg.2389"/>
<evidence type="ECO:0000256" key="3">
    <source>
        <dbReference type="ARBA" id="ARBA00023157"/>
    </source>
</evidence>
<dbReference type="Pfam" id="PF14289">
    <property type="entry name" value="DUF4369"/>
    <property type="match status" value="1"/>
</dbReference>
<evidence type="ECO:0000256" key="2">
    <source>
        <dbReference type="ARBA" id="ARBA00022748"/>
    </source>
</evidence>
<dbReference type="InterPro" id="IPR036249">
    <property type="entry name" value="Thioredoxin-like_sf"/>
</dbReference>
<dbReference type="OrthoDB" id="9794348at2"/>
<dbReference type="PANTHER" id="PTHR42852:SF6">
    <property type="entry name" value="THIOL:DISULFIDE INTERCHANGE PROTEIN DSBE"/>
    <property type="match status" value="1"/>
</dbReference>
<comment type="caution">
    <text evidence="7">The sequence shown here is derived from an EMBL/GenBank/DDBJ whole genome shotgun (WGS) entry which is preliminary data.</text>
</comment>
<sequence>MKAKLLFAGALALIFLACGQKPQSEGYTITGEIAGVTGKVYLTLFEGKMPQRIDSTEVVNGTFSFTGKQPLPMLASIDTPEHGAILRFFLENSPITITGSADAPDRISVLGSASEEMARKYRADIDSISEVFYSDSAAVSTPAGRDSLEKLINARRMEFVKANPGSVVAAYVLYRELSYYMPYDELYQAVAAFDEPVKQSVYLKLVASMADAQKKTSIGQHYTDVSAPDRDGKELALSSVVGPGKYVLLDFWASWCPPCRAESPYMVAVYKEFAPKGFEIYAVSLDKTKEAWQKGIADLNLGWKHVSELKFWDSKAAEMYGVRSIPANILIGPDGTILARNLMGNDLYAKLAELLNKPSKSGKNE</sequence>
<dbReference type="PROSITE" id="PS51352">
    <property type="entry name" value="THIOREDOXIN_2"/>
    <property type="match status" value="1"/>
</dbReference>
<dbReference type="PANTHER" id="PTHR42852">
    <property type="entry name" value="THIOL:DISULFIDE INTERCHANGE PROTEIN DSBE"/>
    <property type="match status" value="1"/>
</dbReference>
<organism evidence="7 8">
    <name type="scientific">Alistipes indistinctus YIT 12060</name>
    <dbReference type="NCBI Taxonomy" id="742725"/>
    <lineage>
        <taxon>Bacteria</taxon>
        <taxon>Pseudomonadati</taxon>
        <taxon>Bacteroidota</taxon>
        <taxon>Bacteroidia</taxon>
        <taxon>Bacteroidales</taxon>
        <taxon>Rikenellaceae</taxon>
        <taxon>Alistipes</taxon>
    </lineage>
</organism>
<dbReference type="CDD" id="cd02966">
    <property type="entry name" value="TlpA_like_family"/>
    <property type="match status" value="1"/>
</dbReference>
<keyword evidence="3" id="KW-1015">Disulfide bond</keyword>
<proteinExistence type="predicted"/>
<dbReference type="GO" id="GO:0016209">
    <property type="term" value="F:antioxidant activity"/>
    <property type="evidence" value="ECO:0007669"/>
    <property type="project" value="InterPro"/>
</dbReference>
<dbReference type="GO" id="GO:0016491">
    <property type="term" value="F:oxidoreductase activity"/>
    <property type="evidence" value="ECO:0007669"/>
    <property type="project" value="InterPro"/>
</dbReference>
<feature type="domain" description="Thioredoxin" evidence="6">
    <location>
        <begin position="216"/>
        <end position="360"/>
    </location>
</feature>
<evidence type="ECO:0000256" key="1">
    <source>
        <dbReference type="ARBA" id="ARBA00004196"/>
    </source>
</evidence>
<dbReference type="STRING" id="742725.HMPREF9450_02318"/>
<dbReference type="PROSITE" id="PS51257">
    <property type="entry name" value="PROKAR_LIPOPROTEIN"/>
    <property type="match status" value="1"/>
</dbReference>
<reference evidence="7 8" key="1">
    <citation type="submission" date="2011-08" db="EMBL/GenBank/DDBJ databases">
        <title>The Genome Sequence of Alistipes indistinctus YIT 12060.</title>
        <authorList>
            <consortium name="The Broad Institute Genome Sequencing Platform"/>
            <person name="Earl A."/>
            <person name="Ward D."/>
            <person name="Feldgarden M."/>
            <person name="Gevers D."/>
            <person name="Morotomi M."/>
            <person name="Young S.K."/>
            <person name="Zeng Q."/>
            <person name="Gargeya S."/>
            <person name="Fitzgerald M."/>
            <person name="Haas B."/>
            <person name="Abouelleil A."/>
            <person name="Alvarado L."/>
            <person name="Arachchi H.M."/>
            <person name="Berlin A."/>
            <person name="Brown A."/>
            <person name="Chapman S.B."/>
            <person name="Chen Z."/>
            <person name="Dunbar C."/>
            <person name="Freedman E."/>
            <person name="Gearin G."/>
            <person name="Gellesch M."/>
            <person name="Goldberg J."/>
            <person name="Griggs A."/>
            <person name="Gujja S."/>
            <person name="Heiman D."/>
            <person name="Howarth C."/>
            <person name="Larson L."/>
            <person name="Lui A."/>
            <person name="MacDonald P.J.P."/>
            <person name="Montmayeur A."/>
            <person name="Murphy C."/>
            <person name="Neiman D."/>
            <person name="Pearson M."/>
            <person name="Priest M."/>
            <person name="Roberts A."/>
            <person name="Saif S."/>
            <person name="Shea T."/>
            <person name="Shenoy N."/>
            <person name="Sisk P."/>
            <person name="Stolte C."/>
            <person name="Sykes S."/>
            <person name="Wortman J."/>
            <person name="Nusbaum C."/>
            <person name="Birren B."/>
        </authorList>
    </citation>
    <scope>NUCLEOTIDE SEQUENCE [LARGE SCALE GENOMIC DNA]</scope>
    <source>
        <strain evidence="7 8">YIT 12060</strain>
    </source>
</reference>
<dbReference type="PROSITE" id="PS00194">
    <property type="entry name" value="THIOREDOXIN_1"/>
    <property type="match status" value="1"/>
</dbReference>
<keyword evidence="8" id="KW-1185">Reference proteome</keyword>
<evidence type="ECO:0000256" key="4">
    <source>
        <dbReference type="ARBA" id="ARBA00023284"/>
    </source>
</evidence>
<gene>
    <name evidence="7" type="ORF">HMPREF9450_02318</name>
</gene>
<dbReference type="Pfam" id="PF00578">
    <property type="entry name" value="AhpC-TSA"/>
    <property type="match status" value="1"/>
</dbReference>
<evidence type="ECO:0000313" key="8">
    <source>
        <dbReference type="Proteomes" id="UP000006008"/>
    </source>
</evidence>
<dbReference type="GeneID" id="92817015"/>
<dbReference type="InterPro" id="IPR017937">
    <property type="entry name" value="Thioredoxin_CS"/>
</dbReference>
<comment type="subcellular location">
    <subcellularLocation>
        <location evidence="1">Cell envelope</location>
    </subcellularLocation>
</comment>
<dbReference type="SUPFAM" id="SSF52833">
    <property type="entry name" value="Thioredoxin-like"/>
    <property type="match status" value="1"/>
</dbReference>
<feature type="chain" id="PRO_5003477908" description="Thioredoxin domain-containing protein" evidence="5">
    <location>
        <begin position="20"/>
        <end position="365"/>
    </location>
</feature>
<dbReference type="InterPro" id="IPR025380">
    <property type="entry name" value="DUF4369"/>
</dbReference>
<protein>
    <recommendedName>
        <fullName evidence="6">Thioredoxin domain-containing protein</fullName>
    </recommendedName>
</protein>
<dbReference type="AlphaFoldDB" id="G5HBK8"/>
<dbReference type="InterPro" id="IPR000866">
    <property type="entry name" value="AhpC/TSA"/>
</dbReference>
<dbReference type="InterPro" id="IPR050553">
    <property type="entry name" value="Thioredoxin_ResA/DsbE_sf"/>
</dbReference>